<proteinExistence type="predicted"/>
<name>A0ABD1ZG91_9MARC</name>
<protein>
    <submittedName>
        <fullName evidence="2">Uncharacterized protein</fullName>
    </submittedName>
</protein>
<evidence type="ECO:0000313" key="3">
    <source>
        <dbReference type="Proteomes" id="UP001605036"/>
    </source>
</evidence>
<organism evidence="2 3">
    <name type="scientific">Riccia fluitans</name>
    <dbReference type="NCBI Taxonomy" id="41844"/>
    <lineage>
        <taxon>Eukaryota</taxon>
        <taxon>Viridiplantae</taxon>
        <taxon>Streptophyta</taxon>
        <taxon>Embryophyta</taxon>
        <taxon>Marchantiophyta</taxon>
        <taxon>Marchantiopsida</taxon>
        <taxon>Marchantiidae</taxon>
        <taxon>Marchantiales</taxon>
        <taxon>Ricciaceae</taxon>
        <taxon>Riccia</taxon>
    </lineage>
</organism>
<keyword evidence="3" id="KW-1185">Reference proteome</keyword>
<dbReference type="AlphaFoldDB" id="A0ABD1ZG91"/>
<evidence type="ECO:0000313" key="2">
    <source>
        <dbReference type="EMBL" id="KAL2649641.1"/>
    </source>
</evidence>
<dbReference type="EMBL" id="JBHFFA010000001">
    <property type="protein sequence ID" value="KAL2649641.1"/>
    <property type="molecule type" value="Genomic_DNA"/>
</dbReference>
<dbReference type="Proteomes" id="UP001605036">
    <property type="component" value="Unassembled WGS sequence"/>
</dbReference>
<gene>
    <name evidence="2" type="ORF">R1flu_017769</name>
</gene>
<evidence type="ECO:0000256" key="1">
    <source>
        <dbReference type="SAM" id="MobiDB-lite"/>
    </source>
</evidence>
<sequence length="128" mass="13971">MIRFSVTGVTDEGYLISAIVAGQKFPGVLYEVPKPPNQTGQVANMRTQVEHGRTPESSNRQTDFEAIRYKGGGTGVLEAPPADKEVRLDVPAGHMPQQDEMDASSPSAETLPEDDIGRVLHICRHICR</sequence>
<feature type="compositionally biased region" description="Polar residues" evidence="1">
    <location>
        <begin position="37"/>
        <end position="47"/>
    </location>
</feature>
<accession>A0ABD1ZG91</accession>
<comment type="caution">
    <text evidence="2">The sequence shown here is derived from an EMBL/GenBank/DDBJ whole genome shotgun (WGS) entry which is preliminary data.</text>
</comment>
<reference evidence="2 3" key="1">
    <citation type="submission" date="2024-09" db="EMBL/GenBank/DDBJ databases">
        <title>Chromosome-scale assembly of Riccia fluitans.</title>
        <authorList>
            <person name="Paukszto L."/>
            <person name="Sawicki J."/>
            <person name="Karawczyk K."/>
            <person name="Piernik-Szablinska J."/>
            <person name="Szczecinska M."/>
            <person name="Mazdziarz M."/>
        </authorList>
    </citation>
    <scope>NUCLEOTIDE SEQUENCE [LARGE SCALE GENOMIC DNA]</scope>
    <source>
        <strain evidence="2">Rf_01</strain>
        <tissue evidence="2">Aerial parts of the thallus</tissue>
    </source>
</reference>
<feature type="region of interest" description="Disordered" evidence="1">
    <location>
        <begin position="32"/>
        <end position="112"/>
    </location>
</feature>